<proteinExistence type="predicted"/>
<reference evidence="2 3" key="1">
    <citation type="submission" date="2020-04" db="EMBL/GenBank/DDBJ databases">
        <title>Flammeovirga sp. SR4, a novel species isolated from seawater.</title>
        <authorList>
            <person name="Wang X."/>
        </authorList>
    </citation>
    <scope>NUCLEOTIDE SEQUENCE [LARGE SCALE GENOMIC DNA]</scope>
    <source>
        <strain evidence="2 3">ATCC 23126</strain>
    </source>
</reference>
<dbReference type="Proteomes" id="UP000576082">
    <property type="component" value="Unassembled WGS sequence"/>
</dbReference>
<dbReference type="RefSeq" id="WP_169657323.1">
    <property type="nucleotide sequence ID" value="NZ_JABANE010000033.1"/>
</dbReference>
<evidence type="ECO:0008006" key="4">
    <source>
        <dbReference type="Google" id="ProtNLM"/>
    </source>
</evidence>
<evidence type="ECO:0000313" key="2">
    <source>
        <dbReference type="EMBL" id="NME69036.1"/>
    </source>
</evidence>
<accession>A0A7X9RUM8</accession>
<protein>
    <recommendedName>
        <fullName evidence="4">Integrase catalytic domain-containing protein</fullName>
    </recommendedName>
</protein>
<dbReference type="InterPro" id="IPR036397">
    <property type="entry name" value="RNaseH_sf"/>
</dbReference>
<dbReference type="AlphaFoldDB" id="A0A7X9RUM8"/>
<dbReference type="InterPro" id="IPR012337">
    <property type="entry name" value="RNaseH-like_sf"/>
</dbReference>
<feature type="region of interest" description="Disordered" evidence="1">
    <location>
        <begin position="707"/>
        <end position="743"/>
    </location>
</feature>
<evidence type="ECO:0000256" key="1">
    <source>
        <dbReference type="SAM" id="MobiDB-lite"/>
    </source>
</evidence>
<sequence>MLLEEFRGEAFPIDNKVWVSWDFLTKGLNVKKHTIEVGTIRARQKSNPKNWVNRKDPDDNRKNLILLSSVPPRYNPPDEQEVWDMLHQKKRKKEAKILERSEDSMIHKILSMLPSLSKRDSEIFESYVIESSKIDHETGELVKEKKGTIPRNREKEYKATCQFLLFLVEDEKSLFRYRLSESLKEPKVFRSMVFKASLHYQEIHDIKVRLSKNDNVMLRKIRAYKKEGAESVIPKSFGNNNGRKLHIDDDQMLIKLMSDPRKPTVQDVHKAFNTWRKKNGKEEVGLRTVGTRLEDPEIKTYWYGIHHGMDRWKKEFEHTNITARPSLRNLLWVGDGTKVNYFYKDNRGKATAKLDVYEIVDVHSEMKLGWAFSTNGEDSRLIQKAFKMAIQNANNVLPYQMLYDGDSANKLAFEGAKEVMTAFAAQPYNAQSKIIESIFGRQQRYIMSRNHFFTGQNVKARSERGRLNLDRIKKLGKQLPNLEQVIAVYEQDNLLWNTTPQKRDGKSPLQRFQESKEREEVTTLQELQQMHLFWEWKSRITSNKRASWKEADEVSYRKNGIILQFGQQKFYYEVLGADNNPDMGFLQKHTGKKFKVKYDPDTLDRDKVALFDLDSEKFISFAHTKVALKRAVYDMAEGDRALIDQRLGIRKEQRHAIQEKQEELHHRFGDTEVNWLGLDKNEQAKAENAVLTRQLDWMSNGYEEEFPEQMGETGSQKGDGKTKSTFLDVDAPPSEEKVFSDPIEFDMPTHIVELDEYDEELEQKIKFGEALDKIYHEKLKNNEGKAGLDYEPPLPEDD</sequence>
<dbReference type="Gene3D" id="3.30.420.10">
    <property type="entry name" value="Ribonuclease H-like superfamily/Ribonuclease H"/>
    <property type="match status" value="1"/>
</dbReference>
<comment type="caution">
    <text evidence="2">The sequence shown here is derived from an EMBL/GenBank/DDBJ whole genome shotgun (WGS) entry which is preliminary data.</text>
</comment>
<keyword evidence="3" id="KW-1185">Reference proteome</keyword>
<evidence type="ECO:0000313" key="3">
    <source>
        <dbReference type="Proteomes" id="UP000576082"/>
    </source>
</evidence>
<name>A0A7X9RUM8_9BACT</name>
<dbReference type="GO" id="GO:0003676">
    <property type="term" value="F:nucleic acid binding"/>
    <property type="evidence" value="ECO:0007669"/>
    <property type="project" value="InterPro"/>
</dbReference>
<dbReference type="EMBL" id="JABANE010000033">
    <property type="protein sequence ID" value="NME69036.1"/>
    <property type="molecule type" value="Genomic_DNA"/>
</dbReference>
<gene>
    <name evidence="2" type="ORF">HHU12_13765</name>
</gene>
<organism evidence="2 3">
    <name type="scientific">Flammeovirga aprica JL-4</name>
    <dbReference type="NCBI Taxonomy" id="694437"/>
    <lineage>
        <taxon>Bacteria</taxon>
        <taxon>Pseudomonadati</taxon>
        <taxon>Bacteroidota</taxon>
        <taxon>Cytophagia</taxon>
        <taxon>Cytophagales</taxon>
        <taxon>Flammeovirgaceae</taxon>
        <taxon>Flammeovirga</taxon>
    </lineage>
</organism>
<dbReference type="SUPFAM" id="SSF53098">
    <property type="entry name" value="Ribonuclease H-like"/>
    <property type="match status" value="1"/>
</dbReference>